<feature type="binding site" evidence="7">
    <location>
        <position position="48"/>
    </location>
    <ligand>
        <name>Mg(2+)</name>
        <dbReference type="ChEBI" id="CHEBI:18420"/>
    </ligand>
</feature>
<dbReference type="InterPro" id="IPR011025">
    <property type="entry name" value="GproteinA_insert"/>
</dbReference>
<dbReference type="SMART" id="SM00275">
    <property type="entry name" value="G_alpha"/>
    <property type="match status" value="1"/>
</dbReference>
<dbReference type="SUPFAM" id="SSF52540">
    <property type="entry name" value="P-loop containing nucleoside triphosphate hydrolases"/>
    <property type="match status" value="1"/>
</dbReference>
<protein>
    <submittedName>
        <fullName evidence="8">Uncharacterized protein</fullName>
    </submittedName>
</protein>
<dbReference type="PRINTS" id="PR00318">
    <property type="entry name" value="GPROTEINA"/>
</dbReference>
<evidence type="ECO:0000256" key="4">
    <source>
        <dbReference type="ARBA" id="ARBA00023134"/>
    </source>
</evidence>
<organism evidence="8 9">
    <name type="scientific">Rhodotorula taiwanensis</name>
    <dbReference type="NCBI Taxonomy" id="741276"/>
    <lineage>
        <taxon>Eukaryota</taxon>
        <taxon>Fungi</taxon>
        <taxon>Dikarya</taxon>
        <taxon>Basidiomycota</taxon>
        <taxon>Pucciniomycotina</taxon>
        <taxon>Microbotryomycetes</taxon>
        <taxon>Sporidiobolales</taxon>
        <taxon>Sporidiobolaceae</taxon>
        <taxon>Rhodotorula</taxon>
    </lineage>
</organism>
<evidence type="ECO:0000313" key="8">
    <source>
        <dbReference type="EMBL" id="POY71046.1"/>
    </source>
</evidence>
<gene>
    <name evidence="8" type="ORF">BMF94_5972</name>
</gene>
<evidence type="ECO:0000256" key="5">
    <source>
        <dbReference type="ARBA" id="ARBA00023224"/>
    </source>
</evidence>
<dbReference type="OrthoDB" id="5817230at2759"/>
<dbReference type="FunFam" id="3.40.50.300:FF:002307">
    <property type="entry name" value="Guanine nucleotide-binding protein G(k) subunit alpha"/>
    <property type="match status" value="1"/>
</dbReference>
<dbReference type="GO" id="GO:0046872">
    <property type="term" value="F:metal ion binding"/>
    <property type="evidence" value="ECO:0007669"/>
    <property type="project" value="UniProtKB-KW"/>
</dbReference>
<dbReference type="GO" id="GO:0000750">
    <property type="term" value="P:pheromone-dependent signal transduction involved in conjugation with cellular fusion"/>
    <property type="evidence" value="ECO:0007669"/>
    <property type="project" value="TreeGrafter"/>
</dbReference>
<dbReference type="Gene3D" id="1.10.400.10">
    <property type="entry name" value="GI Alpha 1, domain 2-like"/>
    <property type="match status" value="1"/>
</dbReference>
<dbReference type="GO" id="GO:0031683">
    <property type="term" value="F:G-protein beta/gamma-subunit complex binding"/>
    <property type="evidence" value="ECO:0007669"/>
    <property type="project" value="InterPro"/>
</dbReference>
<keyword evidence="1 7" id="KW-0479">Metal-binding</keyword>
<feature type="binding site" evidence="6">
    <location>
        <begin position="154"/>
        <end position="155"/>
    </location>
    <ligand>
        <name>GTP</name>
        <dbReference type="ChEBI" id="CHEBI:37565"/>
    </ligand>
</feature>
<dbReference type="InterPro" id="IPR027417">
    <property type="entry name" value="P-loop_NTPase"/>
</dbReference>
<accession>A0A2S5B2S1</accession>
<keyword evidence="3 7" id="KW-0460">Magnesium</keyword>
<evidence type="ECO:0000256" key="2">
    <source>
        <dbReference type="ARBA" id="ARBA00022741"/>
    </source>
</evidence>
<keyword evidence="4 6" id="KW-0342">GTP-binding</keyword>
<feature type="binding site" evidence="6">
    <location>
        <begin position="44"/>
        <end position="49"/>
    </location>
    <ligand>
        <name>GTP</name>
        <dbReference type="ChEBI" id="CHEBI:37565"/>
    </ligand>
</feature>
<dbReference type="Proteomes" id="UP000237144">
    <property type="component" value="Unassembled WGS sequence"/>
</dbReference>
<proteinExistence type="predicted"/>
<name>A0A2S5B2S1_9BASI</name>
<keyword evidence="9" id="KW-1185">Reference proteome</keyword>
<sequence>MGCGASVPVDQDALARNAAIDKALATDKERMRREIKLLFLGAGESGKSTILKQFQLAYGRPWTELERQDYRDVVFDNALRSMQVVIDALDTFGTTIPPRLMESVELVMSLGEEPQLSTTGGELRGDVAEAIAALWDFEGTKEAVEMSHEYQLNDSAEYFFENVRRLAQVGYLPSDQDILRSRVKASDLGSASQSTGITEVQLDIHGTIYRMVDVGGQRSERKKWLNVFTDVNVLLFVLAISEYNQMLYEDESVSRISEATTLWSSIANSKWFANASIILFLNKVCSFIDLFAQKIKMYKLSEYLPEFEGPDTYEDAATFLAQRFTELYTNPKRALNVHLTCATDTRQIRTVLAAVQEQILSNNLLNAGML</sequence>
<dbReference type="GO" id="GO:0005834">
    <property type="term" value="C:heterotrimeric G-protein complex"/>
    <property type="evidence" value="ECO:0007669"/>
    <property type="project" value="TreeGrafter"/>
</dbReference>
<dbReference type="AlphaFoldDB" id="A0A2S5B2S1"/>
<dbReference type="GO" id="GO:0003924">
    <property type="term" value="F:GTPase activity"/>
    <property type="evidence" value="ECO:0007669"/>
    <property type="project" value="InterPro"/>
</dbReference>
<dbReference type="GO" id="GO:0007186">
    <property type="term" value="P:G protein-coupled receptor signaling pathway"/>
    <property type="evidence" value="ECO:0007669"/>
    <property type="project" value="InterPro"/>
</dbReference>
<keyword evidence="2 6" id="KW-0547">Nucleotide-binding</keyword>
<feature type="binding site" evidence="6">
    <location>
        <position position="342"/>
    </location>
    <ligand>
        <name>GTP</name>
        <dbReference type="ChEBI" id="CHEBI:37565"/>
    </ligand>
</feature>
<evidence type="ECO:0000313" key="9">
    <source>
        <dbReference type="Proteomes" id="UP000237144"/>
    </source>
</evidence>
<reference evidence="8 9" key="1">
    <citation type="journal article" date="2018" name="Front. Microbiol.">
        <title>Prospects for Fungal Bioremediation of Acidic Radioactive Waste Sites: Characterization and Genome Sequence of Rhodotorula taiwanensis MD1149.</title>
        <authorList>
            <person name="Tkavc R."/>
            <person name="Matrosova V.Y."/>
            <person name="Grichenko O.E."/>
            <person name="Gostincar C."/>
            <person name="Volpe R.P."/>
            <person name="Klimenkova P."/>
            <person name="Gaidamakova E.K."/>
            <person name="Zhou C.E."/>
            <person name="Stewart B.J."/>
            <person name="Lyman M.G."/>
            <person name="Malfatti S.A."/>
            <person name="Rubinfeld B."/>
            <person name="Courtot M."/>
            <person name="Singh J."/>
            <person name="Dalgard C.L."/>
            <person name="Hamilton T."/>
            <person name="Frey K.G."/>
            <person name="Gunde-Cimerman N."/>
            <person name="Dugan L."/>
            <person name="Daly M.J."/>
        </authorList>
    </citation>
    <scope>NUCLEOTIDE SEQUENCE [LARGE SCALE GENOMIC DNA]</scope>
    <source>
        <strain evidence="8 9">MD1149</strain>
    </source>
</reference>
<dbReference type="CDD" id="cd00066">
    <property type="entry name" value="G-alpha"/>
    <property type="match status" value="1"/>
</dbReference>
<dbReference type="GO" id="GO:0001664">
    <property type="term" value="F:G protein-coupled receptor binding"/>
    <property type="evidence" value="ECO:0007669"/>
    <property type="project" value="TreeGrafter"/>
</dbReference>
<dbReference type="InterPro" id="IPR001019">
    <property type="entry name" value="Gprotein_alpha_su"/>
</dbReference>
<dbReference type="GO" id="GO:0005737">
    <property type="term" value="C:cytoplasm"/>
    <property type="evidence" value="ECO:0007669"/>
    <property type="project" value="TreeGrafter"/>
</dbReference>
<dbReference type="SUPFAM" id="SSF47895">
    <property type="entry name" value="Transducin (alpha subunit), insertion domain"/>
    <property type="match status" value="1"/>
</dbReference>
<evidence type="ECO:0000256" key="7">
    <source>
        <dbReference type="PIRSR" id="PIRSR601019-2"/>
    </source>
</evidence>
<keyword evidence="5" id="KW-0807">Transducer</keyword>
<dbReference type="GO" id="GO:0005525">
    <property type="term" value="F:GTP binding"/>
    <property type="evidence" value="ECO:0007669"/>
    <property type="project" value="UniProtKB-KW"/>
</dbReference>
<dbReference type="STRING" id="741276.A0A2S5B2S1"/>
<feature type="binding site" evidence="6">
    <location>
        <begin position="213"/>
        <end position="217"/>
    </location>
    <ligand>
        <name>GTP</name>
        <dbReference type="ChEBI" id="CHEBI:37565"/>
    </ligand>
</feature>
<comment type="caution">
    <text evidence="8">The sequence shown here is derived from an EMBL/GenBank/DDBJ whole genome shotgun (WGS) entry which is preliminary data.</text>
</comment>
<evidence type="ECO:0000256" key="1">
    <source>
        <dbReference type="ARBA" id="ARBA00022723"/>
    </source>
</evidence>
<feature type="binding site" evidence="6">
    <location>
        <begin position="282"/>
        <end position="289"/>
    </location>
    <ligand>
        <name>GTP</name>
        <dbReference type="ChEBI" id="CHEBI:37565"/>
    </ligand>
</feature>
<dbReference type="Gene3D" id="3.40.50.300">
    <property type="entry name" value="P-loop containing nucleotide triphosphate hydrolases"/>
    <property type="match status" value="1"/>
</dbReference>
<dbReference type="PROSITE" id="PS51882">
    <property type="entry name" value="G_ALPHA"/>
    <property type="match status" value="1"/>
</dbReference>
<dbReference type="EMBL" id="PJQD01000088">
    <property type="protein sequence ID" value="POY71046.1"/>
    <property type="molecule type" value="Genomic_DNA"/>
</dbReference>
<dbReference type="Pfam" id="PF00503">
    <property type="entry name" value="G-alpha"/>
    <property type="match status" value="1"/>
</dbReference>
<dbReference type="PANTHER" id="PTHR10218:SF302">
    <property type="entry name" value="GUANINE NUCLEOTIDE-BINDING PROTEIN ALPHA-5 SUBUNIT"/>
    <property type="match status" value="1"/>
</dbReference>
<dbReference type="PANTHER" id="PTHR10218">
    <property type="entry name" value="GTP-BINDING PROTEIN ALPHA SUBUNIT"/>
    <property type="match status" value="1"/>
</dbReference>
<evidence type="ECO:0000256" key="6">
    <source>
        <dbReference type="PIRSR" id="PIRSR601019-1"/>
    </source>
</evidence>
<feature type="binding site" evidence="7">
    <location>
        <position position="194"/>
    </location>
    <ligand>
        <name>Mg(2+)</name>
        <dbReference type="ChEBI" id="CHEBI:18420"/>
    </ligand>
</feature>
<evidence type="ECO:0000256" key="3">
    <source>
        <dbReference type="ARBA" id="ARBA00022842"/>
    </source>
</evidence>